<dbReference type="KEGG" id="mbai:MB901379_01628"/>
<organism evidence="3 4">
    <name type="scientific">Mycobacterium basiliense</name>
    <dbReference type="NCBI Taxonomy" id="2094119"/>
    <lineage>
        <taxon>Bacteria</taxon>
        <taxon>Bacillati</taxon>
        <taxon>Actinomycetota</taxon>
        <taxon>Actinomycetes</taxon>
        <taxon>Mycobacteriales</taxon>
        <taxon>Mycobacteriaceae</taxon>
        <taxon>Mycobacterium</taxon>
    </lineage>
</organism>
<dbReference type="Gene3D" id="3.40.1350.10">
    <property type="match status" value="1"/>
</dbReference>
<dbReference type="HAMAP" id="MF_00048">
    <property type="entry name" value="UPF0102"/>
    <property type="match status" value="1"/>
</dbReference>
<evidence type="ECO:0000313" key="4">
    <source>
        <dbReference type="Proteomes" id="UP000269998"/>
    </source>
</evidence>
<evidence type="ECO:0000256" key="2">
    <source>
        <dbReference type="HAMAP-Rule" id="MF_00048"/>
    </source>
</evidence>
<dbReference type="InterPro" id="IPR011856">
    <property type="entry name" value="tRNA_endonuc-like_dom_sf"/>
</dbReference>
<proteinExistence type="inferred from homology"/>
<comment type="similarity">
    <text evidence="1 2">Belongs to the UPF0102 family.</text>
</comment>
<dbReference type="InterPro" id="IPR011335">
    <property type="entry name" value="Restrct_endonuc-II-like"/>
</dbReference>
<dbReference type="GO" id="GO:0003676">
    <property type="term" value="F:nucleic acid binding"/>
    <property type="evidence" value="ECO:0007669"/>
    <property type="project" value="InterPro"/>
</dbReference>
<evidence type="ECO:0000313" key="3">
    <source>
        <dbReference type="EMBL" id="VDM88072.1"/>
    </source>
</evidence>
<dbReference type="PANTHER" id="PTHR34039:SF1">
    <property type="entry name" value="UPF0102 PROTEIN YRAN"/>
    <property type="match status" value="1"/>
</dbReference>
<protein>
    <recommendedName>
        <fullName evidence="2">UPF0102 protein MB901379_01628</fullName>
    </recommendedName>
</protein>
<dbReference type="NCBIfam" id="NF009150">
    <property type="entry name" value="PRK12497.1-3"/>
    <property type="match status" value="1"/>
</dbReference>
<dbReference type="NCBIfam" id="NF009153">
    <property type="entry name" value="PRK12497.3-1"/>
    <property type="match status" value="1"/>
</dbReference>
<accession>A0A3S4DSC8</accession>
<dbReference type="InterPro" id="IPR003509">
    <property type="entry name" value="UPF0102_YraN-like"/>
</dbReference>
<dbReference type="Pfam" id="PF02021">
    <property type="entry name" value="UPF0102"/>
    <property type="match status" value="1"/>
</dbReference>
<dbReference type="SUPFAM" id="SSF52980">
    <property type="entry name" value="Restriction endonuclease-like"/>
    <property type="match status" value="1"/>
</dbReference>
<name>A0A3S4DSC8_9MYCO</name>
<dbReference type="CDD" id="cd20736">
    <property type="entry name" value="PoNe_Nuclease"/>
    <property type="match status" value="1"/>
</dbReference>
<evidence type="ECO:0000256" key="1">
    <source>
        <dbReference type="ARBA" id="ARBA00006738"/>
    </source>
</evidence>
<dbReference type="NCBIfam" id="NF009154">
    <property type="entry name" value="PRK12497.3-3"/>
    <property type="match status" value="1"/>
</dbReference>
<reference evidence="4" key="1">
    <citation type="submission" date="2018-02" db="EMBL/GenBank/DDBJ databases">
        <authorList>
            <person name="Seth-Smith MB H."/>
            <person name="Seth-Smith H."/>
        </authorList>
    </citation>
    <scope>NUCLEOTIDE SEQUENCE [LARGE SCALE GENOMIC DNA]</scope>
</reference>
<dbReference type="AlphaFoldDB" id="A0A3S4DSC8"/>
<keyword evidence="4" id="KW-1185">Reference proteome</keyword>
<dbReference type="PANTHER" id="PTHR34039">
    <property type="entry name" value="UPF0102 PROTEIN YRAN"/>
    <property type="match status" value="1"/>
</dbReference>
<dbReference type="Proteomes" id="UP000269998">
    <property type="component" value="Chromosome"/>
</dbReference>
<dbReference type="EMBL" id="LR130759">
    <property type="protein sequence ID" value="VDM88072.1"/>
    <property type="molecule type" value="Genomic_DNA"/>
</dbReference>
<gene>
    <name evidence="3" type="ORF">MB901379_01628</name>
</gene>
<sequence>MNARLWITGVLRAPTRWATVSGVGARVHFGRMTTLKTMTRAELGAFGEQLAVKHLTDLGLRILDRNWRCRYGELDVIAGDPATGAVVFIEVKTRTGDGYGGLAHAVTEWKLRRLRRLAGLWLAGQNQGWTAVRIDVIGVRIGRRRTPELTHLKGVG</sequence>